<reference evidence="1 2" key="1">
    <citation type="submission" date="2021-11" db="EMBL/GenBank/DDBJ databases">
        <authorList>
            <person name="Islam A."/>
            <person name="Islam S."/>
            <person name="Flora M.S."/>
            <person name="Rahman M."/>
            <person name="Ziaur R.M."/>
            <person name="Epstein J.H."/>
            <person name="Hassan M."/>
            <person name="Klassen M."/>
            <person name="Woodard K."/>
            <person name="Webb A."/>
            <person name="Webby R.J."/>
            <person name="El Zowalaty M.E."/>
        </authorList>
    </citation>
    <scope>NUCLEOTIDE SEQUENCE [LARGE SCALE GENOMIC DNA]</scope>
    <source>
        <strain evidence="1">Pf1</strain>
    </source>
</reference>
<comment type="caution">
    <text evidence="1">The sequence shown here is derived from an EMBL/GenBank/DDBJ whole genome shotgun (WGS) entry which is preliminary data.</text>
</comment>
<sequence>MQVPAPLTEVADFATTSGSNVPGKLEAYGYVTEFEVCQSLVDGRSRHETGAFGHLLRQEGVSSNELRCGDAIEC</sequence>
<gene>
    <name evidence="1" type="ORF">PFR001_LOCUS6251</name>
</gene>
<dbReference type="EMBL" id="CAKLBC010001317">
    <property type="protein sequence ID" value="CAH0490957.1"/>
    <property type="molecule type" value="Genomic_DNA"/>
</dbReference>
<keyword evidence="2" id="KW-1185">Reference proteome</keyword>
<evidence type="ECO:0000313" key="2">
    <source>
        <dbReference type="Proteomes" id="UP001157938"/>
    </source>
</evidence>
<protein>
    <submittedName>
        <fullName evidence="1">Uncharacterized protein</fullName>
    </submittedName>
</protein>
<organism evidence="1 2">
    <name type="scientific">Peronospora farinosa</name>
    <dbReference type="NCBI Taxonomy" id="134698"/>
    <lineage>
        <taxon>Eukaryota</taxon>
        <taxon>Sar</taxon>
        <taxon>Stramenopiles</taxon>
        <taxon>Oomycota</taxon>
        <taxon>Peronosporomycetes</taxon>
        <taxon>Peronosporales</taxon>
        <taxon>Peronosporaceae</taxon>
        <taxon>Peronospora</taxon>
    </lineage>
</organism>
<proteinExistence type="predicted"/>
<dbReference type="Proteomes" id="UP001157938">
    <property type="component" value="Unassembled WGS sequence"/>
</dbReference>
<name>A0ABN8CA38_9STRA</name>
<evidence type="ECO:0000313" key="1">
    <source>
        <dbReference type="EMBL" id="CAH0490957.1"/>
    </source>
</evidence>
<accession>A0ABN8CA38</accession>